<dbReference type="Pfam" id="PF00560">
    <property type="entry name" value="LRR_1"/>
    <property type="match status" value="4"/>
</dbReference>
<evidence type="ECO:0000256" key="7">
    <source>
        <dbReference type="ARBA" id="ARBA00023136"/>
    </source>
</evidence>
<evidence type="ECO:0000256" key="8">
    <source>
        <dbReference type="ARBA" id="ARBA00023170"/>
    </source>
</evidence>
<evidence type="ECO:0000256" key="9">
    <source>
        <dbReference type="SAM" id="Phobius"/>
    </source>
</evidence>
<dbReference type="AlphaFoldDB" id="A0A498KPS1"/>
<comment type="caution">
    <text evidence="10">The sequence shown here is derived from an EMBL/GenBank/DDBJ whole genome shotgun (WGS) entry which is preliminary data.</text>
</comment>
<feature type="transmembrane region" description="Helical" evidence="9">
    <location>
        <begin position="191"/>
        <end position="213"/>
    </location>
</feature>
<gene>
    <name evidence="10" type="ORF">DVH24_022578</name>
</gene>
<dbReference type="InterPro" id="IPR051716">
    <property type="entry name" value="Plant_RL_S/T_kinase"/>
</dbReference>
<keyword evidence="5" id="KW-0732">Signal</keyword>
<dbReference type="Gene3D" id="3.80.10.10">
    <property type="entry name" value="Ribonuclease Inhibitor"/>
    <property type="match status" value="1"/>
</dbReference>
<dbReference type="EMBL" id="RDQH01000327">
    <property type="protein sequence ID" value="RXI08434.1"/>
    <property type="molecule type" value="Genomic_DNA"/>
</dbReference>
<keyword evidence="9" id="KW-1133">Transmembrane helix</keyword>
<evidence type="ECO:0000256" key="6">
    <source>
        <dbReference type="ARBA" id="ARBA00022737"/>
    </source>
</evidence>
<evidence type="ECO:0000313" key="11">
    <source>
        <dbReference type="Proteomes" id="UP000290289"/>
    </source>
</evidence>
<keyword evidence="7 9" id="KW-0472">Membrane</keyword>
<evidence type="ECO:0000256" key="1">
    <source>
        <dbReference type="ARBA" id="ARBA00004236"/>
    </source>
</evidence>
<protein>
    <recommendedName>
        <fullName evidence="12">Leucine-rich repeat-containing N-terminal plant-type domain-containing protein</fullName>
    </recommendedName>
</protein>
<keyword evidence="9" id="KW-0812">Transmembrane</keyword>
<reference evidence="10 11" key="1">
    <citation type="submission" date="2018-10" db="EMBL/GenBank/DDBJ databases">
        <title>A high-quality apple genome assembly.</title>
        <authorList>
            <person name="Hu J."/>
        </authorList>
    </citation>
    <scope>NUCLEOTIDE SEQUENCE [LARGE SCALE GENOMIC DNA]</scope>
    <source>
        <strain evidence="11">cv. HFTH1</strain>
        <tissue evidence="10">Young leaf</tissue>
    </source>
</reference>
<proteinExistence type="predicted"/>
<keyword evidence="8" id="KW-0675">Receptor</keyword>
<name>A0A498KPS1_MALDO</name>
<evidence type="ECO:0000256" key="4">
    <source>
        <dbReference type="ARBA" id="ARBA00022614"/>
    </source>
</evidence>
<dbReference type="Proteomes" id="UP000290289">
    <property type="component" value="Chromosome 1"/>
</dbReference>
<comment type="subcellular location">
    <subcellularLocation>
        <location evidence="1">Cell membrane</location>
    </subcellularLocation>
    <subcellularLocation>
        <location evidence="2">Membrane</location>
        <topology evidence="2">Single-pass type I membrane protein</topology>
    </subcellularLocation>
</comment>
<evidence type="ECO:0000256" key="3">
    <source>
        <dbReference type="ARBA" id="ARBA00022475"/>
    </source>
</evidence>
<dbReference type="GO" id="GO:0005886">
    <property type="term" value="C:plasma membrane"/>
    <property type="evidence" value="ECO:0007669"/>
    <property type="project" value="UniProtKB-SubCell"/>
</dbReference>
<organism evidence="10 11">
    <name type="scientific">Malus domestica</name>
    <name type="common">Apple</name>
    <name type="synonym">Pyrus malus</name>
    <dbReference type="NCBI Taxonomy" id="3750"/>
    <lineage>
        <taxon>Eukaryota</taxon>
        <taxon>Viridiplantae</taxon>
        <taxon>Streptophyta</taxon>
        <taxon>Embryophyta</taxon>
        <taxon>Tracheophyta</taxon>
        <taxon>Spermatophyta</taxon>
        <taxon>Magnoliopsida</taxon>
        <taxon>eudicotyledons</taxon>
        <taxon>Gunneridae</taxon>
        <taxon>Pentapetalae</taxon>
        <taxon>rosids</taxon>
        <taxon>fabids</taxon>
        <taxon>Rosales</taxon>
        <taxon>Rosaceae</taxon>
        <taxon>Amygdaloideae</taxon>
        <taxon>Maleae</taxon>
        <taxon>Malus</taxon>
    </lineage>
</organism>
<dbReference type="PANTHER" id="PTHR48053">
    <property type="entry name" value="LEUCINE RICH REPEAT FAMILY PROTEIN, EXPRESSED"/>
    <property type="match status" value="1"/>
</dbReference>
<dbReference type="PANTHER" id="PTHR48053:SF32">
    <property type="entry name" value="LEUCINE RICH REPEAT FAMILY PROTEIN, EXPRESSED"/>
    <property type="match status" value="1"/>
</dbReference>
<keyword evidence="4" id="KW-0433">Leucine-rich repeat</keyword>
<evidence type="ECO:0008006" key="12">
    <source>
        <dbReference type="Google" id="ProtNLM"/>
    </source>
</evidence>
<dbReference type="FunFam" id="3.80.10.10:FF:000299">
    <property type="entry name" value="Piriformospora indica-insensitive protein 2"/>
    <property type="match status" value="1"/>
</dbReference>
<accession>A0A498KPS1</accession>
<dbReference type="InterPro" id="IPR032675">
    <property type="entry name" value="LRR_dom_sf"/>
</dbReference>
<keyword evidence="11" id="KW-1185">Reference proteome</keyword>
<dbReference type="InterPro" id="IPR001611">
    <property type="entry name" value="Leu-rich_rpt"/>
</dbReference>
<dbReference type="STRING" id="3750.A0A498KPS1"/>
<keyword evidence="6" id="KW-0677">Repeat</keyword>
<evidence type="ECO:0000256" key="2">
    <source>
        <dbReference type="ARBA" id="ARBA00004479"/>
    </source>
</evidence>
<keyword evidence="3" id="KW-1003">Cell membrane</keyword>
<sequence>MEFTASNNQLRGPISNEIGRAAVLERLVLSNNQLTGTLPTEIGNVSSLSVLILSSNLLEGNIPPELGRCTGLTTLELGNNQLSGSIPAELAQLSQLQCLDNRLNGGVDKLFSNTMAWRIEKMNLSNNLFDGELPHSLGELGRNRLEGPIPKSGICRNLSEKSLAGNKKLCGRSKNLDCHAKSFDKSALLNAWGVAAVVVGSALVFIVAAYAVVRWIARSSRHDPEEAEESRLSSFMEHNLYFLSSSSRSKEPLSINVAMFQQPLPQAYFS</sequence>
<evidence type="ECO:0000313" key="10">
    <source>
        <dbReference type="EMBL" id="RXI08434.1"/>
    </source>
</evidence>
<evidence type="ECO:0000256" key="5">
    <source>
        <dbReference type="ARBA" id="ARBA00022729"/>
    </source>
</evidence>
<dbReference type="SUPFAM" id="SSF52058">
    <property type="entry name" value="L domain-like"/>
    <property type="match status" value="1"/>
</dbReference>